<dbReference type="InterPro" id="IPR011009">
    <property type="entry name" value="Kinase-like_dom_sf"/>
</dbReference>
<comment type="caution">
    <text evidence="5">Lacks conserved residue(s) required for the propagation of feature annotation.</text>
</comment>
<dbReference type="InterPro" id="IPR000719">
    <property type="entry name" value="Prot_kinase_dom"/>
</dbReference>
<keyword evidence="1" id="KW-0808">Transferase</keyword>
<evidence type="ECO:0000256" key="1">
    <source>
        <dbReference type="ARBA" id="ARBA00022679"/>
    </source>
</evidence>
<dbReference type="PROSITE" id="PS00107">
    <property type="entry name" value="PROTEIN_KINASE_ATP"/>
    <property type="match status" value="1"/>
</dbReference>
<dbReference type="GO" id="GO:0005776">
    <property type="term" value="C:autophagosome"/>
    <property type="evidence" value="ECO:0007669"/>
    <property type="project" value="TreeGrafter"/>
</dbReference>
<dbReference type="GO" id="GO:0005524">
    <property type="term" value="F:ATP binding"/>
    <property type="evidence" value="ECO:0007669"/>
    <property type="project" value="UniProtKB-UniRule"/>
</dbReference>
<dbReference type="PANTHER" id="PTHR24348:SF22">
    <property type="entry name" value="NON-SPECIFIC SERINE_THREONINE PROTEIN KINASE"/>
    <property type="match status" value="1"/>
</dbReference>
<dbReference type="SMART" id="SM00448">
    <property type="entry name" value="REC"/>
    <property type="match status" value="1"/>
</dbReference>
<dbReference type="EMBL" id="AP019860">
    <property type="protein sequence ID" value="BBM81881.1"/>
    <property type="molecule type" value="Genomic_DNA"/>
</dbReference>
<dbReference type="Proteomes" id="UP000326354">
    <property type="component" value="Chromosome"/>
</dbReference>
<dbReference type="InterPro" id="IPR001789">
    <property type="entry name" value="Sig_transdc_resp-reg_receiver"/>
</dbReference>
<dbReference type="OrthoDB" id="437733at2"/>
<dbReference type="GO" id="GO:0004674">
    <property type="term" value="F:protein serine/threonine kinase activity"/>
    <property type="evidence" value="ECO:0007669"/>
    <property type="project" value="InterPro"/>
</dbReference>
<evidence type="ECO:0000259" key="7">
    <source>
        <dbReference type="PROSITE" id="PS50011"/>
    </source>
</evidence>
<dbReference type="GO" id="GO:0000407">
    <property type="term" value="C:phagophore assembly site"/>
    <property type="evidence" value="ECO:0007669"/>
    <property type="project" value="TreeGrafter"/>
</dbReference>
<feature type="domain" description="Response regulatory" evidence="8">
    <location>
        <begin position="6"/>
        <end position="117"/>
    </location>
</feature>
<dbReference type="InterPro" id="IPR045269">
    <property type="entry name" value="Atg1-like"/>
</dbReference>
<reference evidence="9 10" key="1">
    <citation type="submission" date="2019-08" db="EMBL/GenBank/DDBJ databases">
        <title>Complete genome sequence of Candidatus Uab amorphum.</title>
        <authorList>
            <person name="Shiratori T."/>
            <person name="Suzuki S."/>
            <person name="Kakizawa Y."/>
            <person name="Ishida K."/>
        </authorList>
    </citation>
    <scope>NUCLEOTIDE SEQUENCE [LARGE SCALE GENOMIC DNA]</scope>
    <source>
        <strain evidence="9 10">SRT547</strain>
    </source>
</reference>
<evidence type="ECO:0000259" key="8">
    <source>
        <dbReference type="PROSITE" id="PS50110"/>
    </source>
</evidence>
<accession>A0A5S9II93</accession>
<dbReference type="GO" id="GO:0005829">
    <property type="term" value="C:cytosol"/>
    <property type="evidence" value="ECO:0007669"/>
    <property type="project" value="TreeGrafter"/>
</dbReference>
<evidence type="ECO:0000313" key="10">
    <source>
        <dbReference type="Proteomes" id="UP000326354"/>
    </source>
</evidence>
<evidence type="ECO:0000256" key="2">
    <source>
        <dbReference type="ARBA" id="ARBA00022741"/>
    </source>
</evidence>
<dbReference type="SUPFAM" id="SSF52172">
    <property type="entry name" value="CheY-like"/>
    <property type="match status" value="1"/>
</dbReference>
<evidence type="ECO:0000256" key="5">
    <source>
        <dbReference type="PROSITE-ProRule" id="PRU00169"/>
    </source>
</evidence>
<dbReference type="Gene3D" id="3.40.50.2300">
    <property type="match status" value="1"/>
</dbReference>
<dbReference type="KEGG" id="uam:UABAM_00223"/>
<proteinExistence type="predicted"/>
<feature type="domain" description="Protein kinase" evidence="7">
    <location>
        <begin position="138"/>
        <end position="394"/>
    </location>
</feature>
<evidence type="ECO:0000313" key="9">
    <source>
        <dbReference type="EMBL" id="BBM81881.1"/>
    </source>
</evidence>
<organism evidence="9 10">
    <name type="scientific">Uabimicrobium amorphum</name>
    <dbReference type="NCBI Taxonomy" id="2596890"/>
    <lineage>
        <taxon>Bacteria</taxon>
        <taxon>Pseudomonadati</taxon>
        <taxon>Planctomycetota</taxon>
        <taxon>Candidatus Uabimicrobiia</taxon>
        <taxon>Candidatus Uabimicrobiales</taxon>
        <taxon>Candidatus Uabimicrobiaceae</taxon>
        <taxon>Candidatus Uabimicrobium</taxon>
    </lineage>
</organism>
<name>A0A5S9II93_UABAM</name>
<dbReference type="GO" id="GO:0000160">
    <property type="term" value="P:phosphorelay signal transduction system"/>
    <property type="evidence" value="ECO:0007669"/>
    <property type="project" value="InterPro"/>
</dbReference>
<evidence type="ECO:0000256" key="6">
    <source>
        <dbReference type="PROSITE-ProRule" id="PRU10141"/>
    </source>
</evidence>
<dbReference type="InterPro" id="IPR017441">
    <property type="entry name" value="Protein_kinase_ATP_BS"/>
</dbReference>
<dbReference type="AlphaFoldDB" id="A0A5S9II93"/>
<dbReference type="SUPFAM" id="SSF56112">
    <property type="entry name" value="Protein kinase-like (PK-like)"/>
    <property type="match status" value="1"/>
</dbReference>
<dbReference type="GO" id="GO:0016020">
    <property type="term" value="C:membrane"/>
    <property type="evidence" value="ECO:0007669"/>
    <property type="project" value="TreeGrafter"/>
</dbReference>
<feature type="binding site" evidence="6">
    <location>
        <position position="165"/>
    </location>
    <ligand>
        <name>ATP</name>
        <dbReference type="ChEBI" id="CHEBI:30616"/>
    </ligand>
</feature>
<dbReference type="Gene3D" id="1.10.510.10">
    <property type="entry name" value="Transferase(Phosphotransferase) domain 1"/>
    <property type="match status" value="1"/>
</dbReference>
<evidence type="ECO:0000256" key="3">
    <source>
        <dbReference type="ARBA" id="ARBA00022777"/>
    </source>
</evidence>
<keyword evidence="4 6" id="KW-0067">ATP-binding</keyword>
<dbReference type="PROSITE" id="PS00108">
    <property type="entry name" value="PROTEIN_KINASE_ST"/>
    <property type="match status" value="1"/>
</dbReference>
<protein>
    <submittedName>
        <fullName evidence="9">Protein kinase</fullName>
    </submittedName>
</protein>
<dbReference type="Pfam" id="PF00069">
    <property type="entry name" value="Pkinase"/>
    <property type="match status" value="1"/>
</dbReference>
<dbReference type="SMART" id="SM00220">
    <property type="entry name" value="S_TKc"/>
    <property type="match status" value="1"/>
</dbReference>
<dbReference type="InterPro" id="IPR008271">
    <property type="entry name" value="Ser/Thr_kinase_AS"/>
</dbReference>
<dbReference type="RefSeq" id="WP_151966145.1">
    <property type="nucleotide sequence ID" value="NZ_AP019860.1"/>
</dbReference>
<evidence type="ECO:0000256" key="4">
    <source>
        <dbReference type="ARBA" id="ARBA00022840"/>
    </source>
</evidence>
<dbReference type="Pfam" id="PF00072">
    <property type="entry name" value="Response_reg"/>
    <property type="match status" value="1"/>
</dbReference>
<dbReference type="PROSITE" id="PS50110">
    <property type="entry name" value="RESPONSE_REGULATORY"/>
    <property type="match status" value="1"/>
</dbReference>
<keyword evidence="2 6" id="KW-0547">Nucleotide-binding</keyword>
<keyword evidence="10" id="KW-1185">Reference proteome</keyword>
<dbReference type="CDD" id="cd14014">
    <property type="entry name" value="STKc_PknB_like"/>
    <property type="match status" value="1"/>
</dbReference>
<dbReference type="InterPro" id="IPR011006">
    <property type="entry name" value="CheY-like_superfamily"/>
</dbReference>
<dbReference type="PANTHER" id="PTHR24348">
    <property type="entry name" value="SERINE/THREONINE-PROTEIN KINASE UNC-51-RELATED"/>
    <property type="match status" value="1"/>
</dbReference>
<gene>
    <name evidence="9" type="ORF">UABAM_00223</name>
</gene>
<dbReference type="PROSITE" id="PS50011">
    <property type="entry name" value="PROTEIN_KINASE_DOM"/>
    <property type="match status" value="1"/>
</dbReference>
<keyword evidence="3 9" id="KW-0418">Kinase</keyword>
<sequence>MERKKEILVIEQDKNIHEAYKEIFDAQKYHIISAHNAQDGIAISKILSPNIVILSMELGSPEQTLKELKQNSGNTPIIAVGGKEADRSQIQSFSNVYRYFLKPLSLKNLLKAVTEVLQQTSLNSNEVSQKGVIEIENFEFEKFLGQGAYGKVYKGQYLGEETAIKILRKSDLSSEKISRFQREVFALASIEHENIIELLHTGVTKENYYYMITKYFPGENLETLLKKHGKFPPKDATEIAIQVAEGLTEAHKENLIHRDIKPSNILYSPKLRKVKIIDFGLVRLHGYKKTITQKGMALGTPYYMSPEQCKTKKANHFSDIYNLGATFYHLLTGVPPFVKRSIFEIMVAHEKAKVTFPKNFNANLASIIEKMMAKKPTNRYPSMHDVAEVLKQTVTTL</sequence>